<evidence type="ECO:0000256" key="6">
    <source>
        <dbReference type="ARBA" id="ARBA00023136"/>
    </source>
</evidence>
<dbReference type="Pfam" id="PF00528">
    <property type="entry name" value="BPD_transp_1"/>
    <property type="match status" value="1"/>
</dbReference>
<keyword evidence="5 7" id="KW-1133">Transmembrane helix</keyword>
<evidence type="ECO:0000256" key="4">
    <source>
        <dbReference type="ARBA" id="ARBA00022692"/>
    </source>
</evidence>
<dbReference type="EMBL" id="QVIA01000001">
    <property type="protein sequence ID" value="RGC35469.1"/>
    <property type="molecule type" value="Genomic_DNA"/>
</dbReference>
<accession>A0A3E2X3K1</accession>
<comment type="similarity">
    <text evidence="7">Belongs to the binding-protein-dependent transport system permease family.</text>
</comment>
<feature type="transmembrane region" description="Helical" evidence="7">
    <location>
        <begin position="253"/>
        <end position="273"/>
    </location>
</feature>
<evidence type="ECO:0000313" key="9">
    <source>
        <dbReference type="EMBL" id="RGC35469.1"/>
    </source>
</evidence>
<dbReference type="GO" id="GO:0005886">
    <property type="term" value="C:plasma membrane"/>
    <property type="evidence" value="ECO:0007669"/>
    <property type="project" value="UniProtKB-SubCell"/>
</dbReference>
<evidence type="ECO:0000256" key="1">
    <source>
        <dbReference type="ARBA" id="ARBA00004651"/>
    </source>
</evidence>
<evidence type="ECO:0000259" key="8">
    <source>
        <dbReference type="PROSITE" id="PS50928"/>
    </source>
</evidence>
<dbReference type="Proteomes" id="UP000261111">
    <property type="component" value="Unassembled WGS sequence"/>
</dbReference>
<feature type="domain" description="ABC transmembrane type-1" evidence="8">
    <location>
        <begin position="69"/>
        <end position="273"/>
    </location>
</feature>
<feature type="transmembrane region" description="Helical" evidence="7">
    <location>
        <begin position="106"/>
        <end position="127"/>
    </location>
</feature>
<dbReference type="CDD" id="cd06261">
    <property type="entry name" value="TM_PBP2"/>
    <property type="match status" value="1"/>
</dbReference>
<dbReference type="SUPFAM" id="SSF161098">
    <property type="entry name" value="MetI-like"/>
    <property type="match status" value="1"/>
</dbReference>
<gene>
    <name evidence="9" type="ORF">DWX41_00285</name>
</gene>
<dbReference type="GeneID" id="93336331"/>
<feature type="transmembrane region" description="Helical" evidence="7">
    <location>
        <begin position="196"/>
        <end position="217"/>
    </location>
</feature>
<keyword evidence="4 7" id="KW-0812">Transmembrane</keyword>
<dbReference type="PANTHER" id="PTHR30193">
    <property type="entry name" value="ABC TRANSPORTER PERMEASE PROTEIN"/>
    <property type="match status" value="1"/>
</dbReference>
<reference evidence="9 10" key="1">
    <citation type="submission" date="2018-08" db="EMBL/GenBank/DDBJ databases">
        <title>A genome reference for cultivated species of the human gut microbiota.</title>
        <authorList>
            <person name="Zou Y."/>
            <person name="Xue W."/>
            <person name="Luo G."/>
        </authorList>
    </citation>
    <scope>NUCLEOTIDE SEQUENCE [LARGE SCALE GENOMIC DNA]</scope>
    <source>
        <strain evidence="9 10">AF19-21</strain>
    </source>
</reference>
<dbReference type="AlphaFoldDB" id="A0A3E2X3K1"/>
<feature type="transmembrane region" description="Helical" evidence="7">
    <location>
        <begin position="12"/>
        <end position="38"/>
    </location>
</feature>
<keyword evidence="6 7" id="KW-0472">Membrane</keyword>
<dbReference type="InterPro" id="IPR051393">
    <property type="entry name" value="ABC_transporter_permease"/>
</dbReference>
<dbReference type="InterPro" id="IPR000515">
    <property type="entry name" value="MetI-like"/>
</dbReference>
<comment type="caution">
    <text evidence="9">The sequence shown here is derived from an EMBL/GenBank/DDBJ whole genome shotgun (WGS) entry which is preliminary data.</text>
</comment>
<feature type="transmembrane region" description="Helical" evidence="7">
    <location>
        <begin position="147"/>
        <end position="168"/>
    </location>
</feature>
<keyword evidence="2 7" id="KW-0813">Transport</keyword>
<feature type="transmembrane region" description="Helical" evidence="7">
    <location>
        <begin position="73"/>
        <end position="94"/>
    </location>
</feature>
<evidence type="ECO:0000256" key="2">
    <source>
        <dbReference type="ARBA" id="ARBA00022448"/>
    </source>
</evidence>
<dbReference type="RefSeq" id="WP_025653815.1">
    <property type="nucleotide sequence ID" value="NZ_QVIA01000001.1"/>
</dbReference>
<keyword evidence="3" id="KW-1003">Cell membrane</keyword>
<dbReference type="PROSITE" id="PS50928">
    <property type="entry name" value="ABC_TM1"/>
    <property type="match status" value="1"/>
</dbReference>
<organism evidence="9 10">
    <name type="scientific">Hungatella hathewayi</name>
    <dbReference type="NCBI Taxonomy" id="154046"/>
    <lineage>
        <taxon>Bacteria</taxon>
        <taxon>Bacillati</taxon>
        <taxon>Bacillota</taxon>
        <taxon>Clostridia</taxon>
        <taxon>Lachnospirales</taxon>
        <taxon>Lachnospiraceae</taxon>
        <taxon>Hungatella</taxon>
    </lineage>
</organism>
<dbReference type="GO" id="GO:0055085">
    <property type="term" value="P:transmembrane transport"/>
    <property type="evidence" value="ECO:0007669"/>
    <property type="project" value="InterPro"/>
</dbReference>
<evidence type="ECO:0000313" key="10">
    <source>
        <dbReference type="Proteomes" id="UP000261111"/>
    </source>
</evidence>
<evidence type="ECO:0000256" key="3">
    <source>
        <dbReference type="ARBA" id="ARBA00022475"/>
    </source>
</evidence>
<dbReference type="Gene3D" id="1.10.3720.10">
    <property type="entry name" value="MetI-like"/>
    <property type="match status" value="1"/>
</dbReference>
<evidence type="ECO:0000256" key="7">
    <source>
        <dbReference type="RuleBase" id="RU363032"/>
    </source>
</evidence>
<dbReference type="PANTHER" id="PTHR30193:SF37">
    <property type="entry name" value="INNER MEMBRANE ABC TRANSPORTER PERMEASE PROTEIN YCJO"/>
    <property type="match status" value="1"/>
</dbReference>
<name>A0A3E2X3K1_9FIRM</name>
<proteinExistence type="inferred from homology"/>
<comment type="subcellular location">
    <subcellularLocation>
        <location evidence="1 7">Cell membrane</location>
        <topology evidence="1 7">Multi-pass membrane protein</topology>
    </subcellularLocation>
</comment>
<protein>
    <submittedName>
        <fullName evidence="9">Sugar ABC transporter permease</fullName>
    </submittedName>
</protein>
<sequence length="284" mass="31426">MNKKVKSKLINFSFLLPVLFFFGFSVIIPFFSGLHIALTDWNGVSKELNYVGFKNFINIFSNKDILQPVQNTICYTLIATIAGNIISLLLALAINRKFIGRTFARTAFFLPTAISVVLAVFIWGYIFRDVFRNLFGLNSLLGQKSTVILGIAIIHMWIDVGINMLVYLSSLTTVPKELYESADLDGATRIQQFFRVTLPMIVPAFTTCITLSLTYGLREFATPYAATQGGPAGASETIGIYIYNHLMSYNKAGYGQAISVVFTIALVLIGGGLSRALRRLEVEA</sequence>
<dbReference type="InterPro" id="IPR035906">
    <property type="entry name" value="MetI-like_sf"/>
</dbReference>
<evidence type="ECO:0000256" key="5">
    <source>
        <dbReference type="ARBA" id="ARBA00022989"/>
    </source>
</evidence>